<dbReference type="InterPro" id="IPR036388">
    <property type="entry name" value="WH-like_DNA-bd_sf"/>
</dbReference>
<dbReference type="InterPro" id="IPR011006">
    <property type="entry name" value="CheY-like_superfamily"/>
</dbReference>
<dbReference type="Proteomes" id="UP000317180">
    <property type="component" value="Unassembled WGS sequence"/>
</dbReference>
<dbReference type="GO" id="GO:0005829">
    <property type="term" value="C:cytosol"/>
    <property type="evidence" value="ECO:0007669"/>
    <property type="project" value="TreeGrafter"/>
</dbReference>
<dbReference type="RefSeq" id="WP_005829119.1">
    <property type="nucleotide sequence ID" value="NZ_BJOD01000011.1"/>
</dbReference>
<dbReference type="Gene3D" id="6.10.250.690">
    <property type="match status" value="1"/>
</dbReference>
<dbReference type="GO" id="GO:0000976">
    <property type="term" value="F:transcription cis-regulatory region binding"/>
    <property type="evidence" value="ECO:0007669"/>
    <property type="project" value="TreeGrafter"/>
</dbReference>
<evidence type="ECO:0000313" key="11">
    <source>
        <dbReference type="EMBL" id="RNB52125.1"/>
    </source>
</evidence>
<dbReference type="GO" id="GO:0006355">
    <property type="term" value="P:regulation of DNA-templated transcription"/>
    <property type="evidence" value="ECO:0007669"/>
    <property type="project" value="InterPro"/>
</dbReference>
<evidence type="ECO:0000256" key="2">
    <source>
        <dbReference type="ARBA" id="ARBA00023012"/>
    </source>
</evidence>
<evidence type="ECO:0000256" key="1">
    <source>
        <dbReference type="ARBA" id="ARBA00022553"/>
    </source>
</evidence>
<dbReference type="PANTHER" id="PTHR48111">
    <property type="entry name" value="REGULATOR OF RPOS"/>
    <property type="match status" value="1"/>
</dbReference>
<keyword evidence="4 7" id="KW-0238">DNA-binding</keyword>
<evidence type="ECO:0000259" key="8">
    <source>
        <dbReference type="PROSITE" id="PS50110"/>
    </source>
</evidence>
<sequence length="230" mass="26313">MNQAKILLIEDEKKIARLLKLELEYEGYEVKTAEDGATGLEWFKSEPWDLVLLDVMIPQLSGMEVLRRIRASDSVTPVILVTARDSLPDKVSGLDLGANDYITKPFAIEELLARIRACLRVAAGVRKKEEEEAPLKVGDLFIDEKKRIVMRGETVVELTPREFDLLVYLARHVNQVLDREQILTEVWGYDYYGDTNVVDVYIRYLRKKLDDPAHPPLIQTVRGIGYALKE</sequence>
<keyword evidence="1 6" id="KW-0597">Phosphoprotein</keyword>
<protein>
    <submittedName>
        <fullName evidence="11">DNA-binding response regulator</fullName>
    </submittedName>
    <submittedName>
        <fullName evidence="10">Transcriptional regulatory protein YkoG</fullName>
    </submittedName>
</protein>
<dbReference type="FunFam" id="3.40.50.2300:FF:000001">
    <property type="entry name" value="DNA-binding response regulator PhoB"/>
    <property type="match status" value="1"/>
</dbReference>
<evidence type="ECO:0000256" key="7">
    <source>
        <dbReference type="PROSITE-ProRule" id="PRU01091"/>
    </source>
</evidence>
<dbReference type="PROSITE" id="PS50110">
    <property type="entry name" value="RESPONSE_REGULATORY"/>
    <property type="match status" value="1"/>
</dbReference>
<keyword evidence="13" id="KW-1185">Reference proteome</keyword>
<dbReference type="PROSITE" id="PS51755">
    <property type="entry name" value="OMPR_PHOB"/>
    <property type="match status" value="1"/>
</dbReference>
<dbReference type="Proteomes" id="UP000276178">
    <property type="component" value="Unassembled WGS sequence"/>
</dbReference>
<feature type="modified residue" description="4-aspartylphosphate" evidence="6">
    <location>
        <position position="54"/>
    </location>
</feature>
<dbReference type="CDD" id="cd00383">
    <property type="entry name" value="trans_reg_C"/>
    <property type="match status" value="1"/>
</dbReference>
<dbReference type="AlphaFoldDB" id="A0A3M8ANN4"/>
<evidence type="ECO:0000256" key="3">
    <source>
        <dbReference type="ARBA" id="ARBA00023015"/>
    </source>
</evidence>
<evidence type="ECO:0000256" key="5">
    <source>
        <dbReference type="ARBA" id="ARBA00023163"/>
    </source>
</evidence>
<accession>A0A3M8ANN4</accession>
<feature type="domain" description="OmpR/PhoB-type" evidence="9">
    <location>
        <begin position="132"/>
        <end position="230"/>
    </location>
</feature>
<dbReference type="CDD" id="cd17574">
    <property type="entry name" value="REC_OmpR"/>
    <property type="match status" value="1"/>
</dbReference>
<evidence type="ECO:0000256" key="6">
    <source>
        <dbReference type="PROSITE-ProRule" id="PRU00169"/>
    </source>
</evidence>
<dbReference type="SMART" id="SM00448">
    <property type="entry name" value="REC"/>
    <property type="match status" value="1"/>
</dbReference>
<proteinExistence type="predicted"/>
<dbReference type="PANTHER" id="PTHR48111:SF22">
    <property type="entry name" value="REGULATOR OF RPOS"/>
    <property type="match status" value="1"/>
</dbReference>
<dbReference type="FunFam" id="1.10.10.10:FF:000005">
    <property type="entry name" value="Two-component system response regulator"/>
    <property type="match status" value="1"/>
</dbReference>
<evidence type="ECO:0000313" key="12">
    <source>
        <dbReference type="Proteomes" id="UP000276178"/>
    </source>
</evidence>
<name>A0A3M8ANN4_9BACL</name>
<dbReference type="GO" id="GO:0032993">
    <property type="term" value="C:protein-DNA complex"/>
    <property type="evidence" value="ECO:0007669"/>
    <property type="project" value="TreeGrafter"/>
</dbReference>
<evidence type="ECO:0000259" key="9">
    <source>
        <dbReference type="PROSITE" id="PS51755"/>
    </source>
</evidence>
<dbReference type="EMBL" id="RHHN01000057">
    <property type="protein sequence ID" value="RNB52125.1"/>
    <property type="molecule type" value="Genomic_DNA"/>
</dbReference>
<dbReference type="EMBL" id="BJOD01000011">
    <property type="protein sequence ID" value="GED25138.1"/>
    <property type="molecule type" value="Genomic_DNA"/>
</dbReference>
<dbReference type="GO" id="GO:0000156">
    <property type="term" value="F:phosphorelay response regulator activity"/>
    <property type="evidence" value="ECO:0007669"/>
    <property type="project" value="TreeGrafter"/>
</dbReference>
<comment type="caution">
    <text evidence="11">The sequence shown here is derived from an EMBL/GenBank/DDBJ whole genome shotgun (WGS) entry which is preliminary data.</text>
</comment>
<evidence type="ECO:0000256" key="4">
    <source>
        <dbReference type="ARBA" id="ARBA00023125"/>
    </source>
</evidence>
<keyword evidence="3" id="KW-0805">Transcription regulation</keyword>
<organism evidence="11 12">
    <name type="scientific">Brevibacillus agri</name>
    <dbReference type="NCBI Taxonomy" id="51101"/>
    <lineage>
        <taxon>Bacteria</taxon>
        <taxon>Bacillati</taxon>
        <taxon>Bacillota</taxon>
        <taxon>Bacilli</taxon>
        <taxon>Bacillales</taxon>
        <taxon>Paenibacillaceae</taxon>
        <taxon>Brevibacillus</taxon>
    </lineage>
</organism>
<dbReference type="InterPro" id="IPR001789">
    <property type="entry name" value="Sig_transdc_resp-reg_receiver"/>
</dbReference>
<dbReference type="InterPro" id="IPR001867">
    <property type="entry name" value="OmpR/PhoB-type_DNA-bd"/>
</dbReference>
<dbReference type="SUPFAM" id="SSF52172">
    <property type="entry name" value="CheY-like"/>
    <property type="match status" value="1"/>
</dbReference>
<keyword evidence="2" id="KW-0902">Two-component regulatory system</keyword>
<dbReference type="Gene3D" id="3.40.50.2300">
    <property type="match status" value="1"/>
</dbReference>
<evidence type="ECO:0000313" key="10">
    <source>
        <dbReference type="EMBL" id="GED25138.1"/>
    </source>
</evidence>
<gene>
    <name evidence="10" type="primary">ykoG</name>
    <name evidence="10" type="ORF">BAG01nite_12400</name>
    <name evidence="11" type="ORF">EB820_19065</name>
</gene>
<dbReference type="SMART" id="SM00862">
    <property type="entry name" value="Trans_reg_C"/>
    <property type="match status" value="1"/>
</dbReference>
<reference evidence="11 12" key="1">
    <citation type="submission" date="2018-10" db="EMBL/GenBank/DDBJ databases">
        <title>Phylogenomics of Brevibacillus.</title>
        <authorList>
            <person name="Dunlap C."/>
        </authorList>
    </citation>
    <scope>NUCLEOTIDE SEQUENCE [LARGE SCALE GENOMIC DNA]</scope>
    <source>
        <strain evidence="11 12">NRRL NRS 1219</strain>
    </source>
</reference>
<reference evidence="10 13" key="2">
    <citation type="submission" date="2019-06" db="EMBL/GenBank/DDBJ databases">
        <title>Whole genome shotgun sequence of Brevibacillus agri NBRC 15538.</title>
        <authorList>
            <person name="Hosoyama A."/>
            <person name="Uohara A."/>
            <person name="Ohji S."/>
            <person name="Ichikawa N."/>
        </authorList>
    </citation>
    <scope>NUCLEOTIDE SEQUENCE [LARGE SCALE GENOMIC DNA]</scope>
    <source>
        <strain evidence="10 13">NBRC 15538</strain>
    </source>
</reference>
<keyword evidence="5" id="KW-0804">Transcription</keyword>
<dbReference type="Pfam" id="PF00486">
    <property type="entry name" value="Trans_reg_C"/>
    <property type="match status" value="1"/>
</dbReference>
<dbReference type="InterPro" id="IPR039420">
    <property type="entry name" value="WalR-like"/>
</dbReference>
<feature type="domain" description="Response regulatory" evidence="8">
    <location>
        <begin position="5"/>
        <end position="119"/>
    </location>
</feature>
<feature type="DNA-binding region" description="OmpR/PhoB-type" evidence="7">
    <location>
        <begin position="132"/>
        <end position="230"/>
    </location>
</feature>
<dbReference type="Gene3D" id="1.10.10.10">
    <property type="entry name" value="Winged helix-like DNA-binding domain superfamily/Winged helix DNA-binding domain"/>
    <property type="match status" value="1"/>
</dbReference>
<dbReference type="GeneID" id="82810861"/>
<dbReference type="OrthoDB" id="9790442at2"/>
<evidence type="ECO:0000313" key="13">
    <source>
        <dbReference type="Proteomes" id="UP000317180"/>
    </source>
</evidence>
<dbReference type="Pfam" id="PF00072">
    <property type="entry name" value="Response_reg"/>
    <property type="match status" value="1"/>
</dbReference>